<proteinExistence type="predicted"/>
<sequence>MPEITPQNYYPEISHDRLPQGLIPECYAGQFLYGRGLPKSLAIKDSDGRGHLYAVEARTETTNIRRWLGVISDFAVLGEKSLTWRQRFANFGTKIYGNPDARRFADALLCSIERSQAGSLTEAIKGEMIINSGLPSGSDLNPQIAKSMSQIQAEAGMSLREDAWSRVLGWLDGVTRAGMVPKDSEIISRTFDKIRPRPVPVIEHAVKIVGKDLNYRRIIIGNVSREDQQASWQTDAAIASAFLLFDNRLGFSPQKDLLIVSVSLPDVINPERTDIMESNLRYLIEFSGYFEPDNNVAIVINRSRGSAIDTKLETEIGVHEAAHAVIGGRAGTPNQLEAFTQAASMGFGFSLAKSELRSGWDYGRKITKGQLEELFSENCTRSVPAAETYGLCPAFYCFIYEKLGPEKFVQFIRLLGGSADAVYSESRGWAVLDHIGDRKDTDAYKCRGNIVETIKVAMAGVKDCEGKSADDFIEEFLGAINS</sequence>
<name>A0A2H0WPQ3_9BACT</name>
<evidence type="ECO:0000313" key="1">
    <source>
        <dbReference type="EMBL" id="PIS13918.1"/>
    </source>
</evidence>
<reference evidence="2" key="1">
    <citation type="submission" date="2017-09" db="EMBL/GenBank/DDBJ databases">
        <title>Depth-based differentiation of microbial function through sediment-hosted aquifers and enrichment of novel symbionts in the deep terrestrial subsurface.</title>
        <authorList>
            <person name="Probst A.J."/>
            <person name="Ladd B."/>
            <person name="Jarett J.K."/>
            <person name="Geller-Mcgrath D.E."/>
            <person name="Sieber C.M.K."/>
            <person name="Emerson J.B."/>
            <person name="Anantharaman K."/>
            <person name="Thomas B.C."/>
            <person name="Malmstrom R."/>
            <person name="Stieglmeier M."/>
            <person name="Klingl A."/>
            <person name="Woyke T."/>
            <person name="Ryan C.M."/>
            <person name="Banfield J.F."/>
        </authorList>
    </citation>
    <scope>NUCLEOTIDE SEQUENCE [LARGE SCALE GENOMIC DNA]</scope>
</reference>
<dbReference type="EMBL" id="PEZJ01000020">
    <property type="protein sequence ID" value="PIS13918.1"/>
    <property type="molecule type" value="Genomic_DNA"/>
</dbReference>
<evidence type="ECO:0000313" key="2">
    <source>
        <dbReference type="Proteomes" id="UP000230033"/>
    </source>
</evidence>
<dbReference type="AlphaFoldDB" id="A0A2H0WPQ3"/>
<organism evidence="1 2">
    <name type="scientific">Candidatus Shapirobacteria bacterium CG09_land_8_20_14_0_10_47_13</name>
    <dbReference type="NCBI Taxonomy" id="1974481"/>
    <lineage>
        <taxon>Bacteria</taxon>
        <taxon>Candidatus Shapironibacteriota</taxon>
    </lineage>
</organism>
<accession>A0A2H0WPQ3</accession>
<gene>
    <name evidence="1" type="ORF">COT65_01605</name>
</gene>
<comment type="caution">
    <text evidence="1">The sequence shown here is derived from an EMBL/GenBank/DDBJ whole genome shotgun (WGS) entry which is preliminary data.</text>
</comment>
<dbReference type="Proteomes" id="UP000230033">
    <property type="component" value="Unassembled WGS sequence"/>
</dbReference>
<protein>
    <submittedName>
        <fullName evidence="1">Uncharacterized protein</fullName>
    </submittedName>
</protein>